<keyword evidence="2" id="KW-1133">Transmembrane helix</keyword>
<evidence type="ECO:0000313" key="3">
    <source>
        <dbReference type="EMBL" id="MCP2269087.1"/>
    </source>
</evidence>
<dbReference type="EMBL" id="JAMTCO010000004">
    <property type="protein sequence ID" value="MCP2269087.1"/>
    <property type="molecule type" value="Genomic_DNA"/>
</dbReference>
<accession>A0ABT1I8Z0</accession>
<evidence type="ECO:0000256" key="1">
    <source>
        <dbReference type="SAM" id="MobiDB-lite"/>
    </source>
</evidence>
<feature type="region of interest" description="Disordered" evidence="1">
    <location>
        <begin position="1"/>
        <end position="37"/>
    </location>
</feature>
<evidence type="ECO:0000313" key="4">
    <source>
        <dbReference type="Proteomes" id="UP001205185"/>
    </source>
</evidence>
<keyword evidence="2" id="KW-0812">Transmembrane</keyword>
<name>A0ABT1I8Z0_9PSEU</name>
<gene>
    <name evidence="3" type="ORF">LV75_001575</name>
</gene>
<protein>
    <recommendedName>
        <fullName evidence="5">DUF3040 family protein</fullName>
    </recommendedName>
</protein>
<keyword evidence="2" id="KW-0472">Membrane</keyword>
<proteinExistence type="predicted"/>
<feature type="compositionally biased region" description="Low complexity" evidence="1">
    <location>
        <begin position="13"/>
        <end position="22"/>
    </location>
</feature>
<sequence length="118" mass="12137">MSDQTDESPPAAPGSATGGAQPEVARPPKAAEAPPSLRLTAGSGRLHQVLNFLTLLVREPGAKSWVMIFVIVLAVAGVGVLAYSLLSRMPTNAWYVGGAVTAAFLGGGAVRRLKSGRK</sequence>
<feature type="transmembrane region" description="Helical" evidence="2">
    <location>
        <begin position="92"/>
        <end position="110"/>
    </location>
</feature>
<evidence type="ECO:0000256" key="2">
    <source>
        <dbReference type="SAM" id="Phobius"/>
    </source>
</evidence>
<dbReference type="Proteomes" id="UP001205185">
    <property type="component" value="Unassembled WGS sequence"/>
</dbReference>
<organism evidence="3 4">
    <name type="scientific">Actinokineospora diospyrosa</name>
    <dbReference type="NCBI Taxonomy" id="103728"/>
    <lineage>
        <taxon>Bacteria</taxon>
        <taxon>Bacillati</taxon>
        <taxon>Actinomycetota</taxon>
        <taxon>Actinomycetes</taxon>
        <taxon>Pseudonocardiales</taxon>
        <taxon>Pseudonocardiaceae</taxon>
        <taxon>Actinokineospora</taxon>
    </lineage>
</organism>
<keyword evidence="4" id="KW-1185">Reference proteome</keyword>
<feature type="transmembrane region" description="Helical" evidence="2">
    <location>
        <begin position="65"/>
        <end position="86"/>
    </location>
</feature>
<comment type="caution">
    <text evidence="3">The sequence shown here is derived from an EMBL/GenBank/DDBJ whole genome shotgun (WGS) entry which is preliminary data.</text>
</comment>
<dbReference type="RefSeq" id="WP_253886107.1">
    <property type="nucleotide sequence ID" value="NZ_BAAAVB010000016.1"/>
</dbReference>
<evidence type="ECO:0008006" key="5">
    <source>
        <dbReference type="Google" id="ProtNLM"/>
    </source>
</evidence>
<reference evidence="3 4" key="1">
    <citation type="submission" date="2022-06" db="EMBL/GenBank/DDBJ databases">
        <title>Genomic Encyclopedia of Archaeal and Bacterial Type Strains, Phase II (KMG-II): from individual species to whole genera.</title>
        <authorList>
            <person name="Goeker M."/>
        </authorList>
    </citation>
    <scope>NUCLEOTIDE SEQUENCE [LARGE SCALE GENOMIC DNA]</scope>
    <source>
        <strain evidence="3 4">DSM 44255</strain>
    </source>
</reference>